<dbReference type="EMBL" id="FPIP01000001">
    <property type="protein sequence ID" value="SFW15090.1"/>
    <property type="molecule type" value="Genomic_DNA"/>
</dbReference>
<keyword evidence="1" id="KW-0812">Transmembrane</keyword>
<feature type="transmembrane region" description="Helical" evidence="1">
    <location>
        <begin position="183"/>
        <end position="202"/>
    </location>
</feature>
<keyword evidence="1" id="KW-1133">Transmembrane helix</keyword>
<accession>A0A1K1LW53</accession>
<protein>
    <submittedName>
        <fullName evidence="2">Uncharacterized protein</fullName>
    </submittedName>
</protein>
<name>A0A1K1LW53_RUMFL</name>
<feature type="transmembrane region" description="Helical" evidence="1">
    <location>
        <begin position="261"/>
        <end position="283"/>
    </location>
</feature>
<organism evidence="2 3">
    <name type="scientific">Ruminococcus flavefaciens</name>
    <dbReference type="NCBI Taxonomy" id="1265"/>
    <lineage>
        <taxon>Bacteria</taxon>
        <taxon>Bacillati</taxon>
        <taxon>Bacillota</taxon>
        <taxon>Clostridia</taxon>
        <taxon>Eubacteriales</taxon>
        <taxon>Oscillospiraceae</taxon>
        <taxon>Ruminococcus</taxon>
    </lineage>
</organism>
<evidence type="ECO:0000256" key="1">
    <source>
        <dbReference type="SAM" id="Phobius"/>
    </source>
</evidence>
<gene>
    <name evidence="2" type="ORF">SAMN02910280_0806</name>
</gene>
<dbReference type="Proteomes" id="UP000183461">
    <property type="component" value="Unassembled WGS sequence"/>
</dbReference>
<evidence type="ECO:0000313" key="3">
    <source>
        <dbReference type="Proteomes" id="UP000183461"/>
    </source>
</evidence>
<evidence type="ECO:0000313" key="2">
    <source>
        <dbReference type="EMBL" id="SFW15090.1"/>
    </source>
</evidence>
<proteinExistence type="predicted"/>
<sequence>MKKISTYLPSLIVSILLVFLTIAGSAMLLVDINISGEKLKKLAQKNSLETSIYPEISKYYKDKYNTTGIPAEVFMDAIDENYIRSYEEAYIDSAFEALESGTKMASVHPKNAKLEENIDNFFNSFAEKNNYEKDDNFGLKLRNTKENAYTTIGSFCDVYKFSSMNQHGILSKLAKVYSHRIEASIAVLGAIVLMIILLTLINHKKKITAMYWCGVSSIVAGILGAVPSIYLIAARYYDSFTIKQVPVFKAFTSLMYKYTEAFAAASIALAVIGISLMVIYGVTHEKKKYPNVKPTKIN</sequence>
<dbReference type="RefSeq" id="WP_072299187.1">
    <property type="nucleotide sequence ID" value="NZ_FPIP01000001.1"/>
</dbReference>
<reference evidence="2 3" key="1">
    <citation type="submission" date="2016-11" db="EMBL/GenBank/DDBJ databases">
        <authorList>
            <person name="Jaros S."/>
            <person name="Januszkiewicz K."/>
            <person name="Wedrychowicz H."/>
        </authorList>
    </citation>
    <scope>NUCLEOTIDE SEQUENCE [LARGE SCALE GENOMIC DNA]</scope>
    <source>
        <strain evidence="2 3">YL228</strain>
    </source>
</reference>
<feature type="transmembrane region" description="Helical" evidence="1">
    <location>
        <begin position="209"/>
        <end position="233"/>
    </location>
</feature>
<feature type="transmembrane region" description="Helical" evidence="1">
    <location>
        <begin position="7"/>
        <end position="30"/>
    </location>
</feature>
<keyword evidence="1" id="KW-0472">Membrane</keyword>
<dbReference type="AlphaFoldDB" id="A0A1K1LW53"/>